<feature type="transmembrane region" description="Helical" evidence="1">
    <location>
        <begin position="20"/>
        <end position="44"/>
    </location>
</feature>
<sequence length="49" mass="5780">MYLCSFITSNSWICTQQLIFYIYSRLLSIKLLPTTIIIILLCILPNRKN</sequence>
<accession>A0A2P6QMX3</accession>
<dbReference type="EMBL" id="PDCK01000043">
    <property type="protein sequence ID" value="PRQ35517.1"/>
    <property type="molecule type" value="Genomic_DNA"/>
</dbReference>
<keyword evidence="1" id="KW-1133">Transmembrane helix</keyword>
<dbReference type="Proteomes" id="UP000238479">
    <property type="component" value="Chromosome 5"/>
</dbReference>
<name>A0A2P6QMX3_ROSCH</name>
<reference evidence="2 3" key="1">
    <citation type="journal article" date="2018" name="Nat. Genet.">
        <title>The Rosa genome provides new insights in the design of modern roses.</title>
        <authorList>
            <person name="Bendahmane M."/>
        </authorList>
    </citation>
    <scope>NUCLEOTIDE SEQUENCE [LARGE SCALE GENOMIC DNA]</scope>
    <source>
        <strain evidence="3">cv. Old Blush</strain>
    </source>
</reference>
<keyword evidence="3" id="KW-1185">Reference proteome</keyword>
<protein>
    <submittedName>
        <fullName evidence="2">Uncharacterized protein</fullName>
    </submittedName>
</protein>
<gene>
    <name evidence="2" type="ORF">RchiOBHm_Chr5g0080891</name>
</gene>
<keyword evidence="1" id="KW-0812">Transmembrane</keyword>
<evidence type="ECO:0000256" key="1">
    <source>
        <dbReference type="SAM" id="Phobius"/>
    </source>
</evidence>
<evidence type="ECO:0000313" key="2">
    <source>
        <dbReference type="EMBL" id="PRQ35517.1"/>
    </source>
</evidence>
<organism evidence="2 3">
    <name type="scientific">Rosa chinensis</name>
    <name type="common">China rose</name>
    <dbReference type="NCBI Taxonomy" id="74649"/>
    <lineage>
        <taxon>Eukaryota</taxon>
        <taxon>Viridiplantae</taxon>
        <taxon>Streptophyta</taxon>
        <taxon>Embryophyta</taxon>
        <taxon>Tracheophyta</taxon>
        <taxon>Spermatophyta</taxon>
        <taxon>Magnoliopsida</taxon>
        <taxon>eudicotyledons</taxon>
        <taxon>Gunneridae</taxon>
        <taxon>Pentapetalae</taxon>
        <taxon>rosids</taxon>
        <taxon>fabids</taxon>
        <taxon>Rosales</taxon>
        <taxon>Rosaceae</taxon>
        <taxon>Rosoideae</taxon>
        <taxon>Rosoideae incertae sedis</taxon>
        <taxon>Rosa</taxon>
    </lineage>
</organism>
<dbReference type="AlphaFoldDB" id="A0A2P6QMX3"/>
<keyword evidence="1" id="KW-0472">Membrane</keyword>
<proteinExistence type="predicted"/>
<comment type="caution">
    <text evidence="2">The sequence shown here is derived from an EMBL/GenBank/DDBJ whole genome shotgun (WGS) entry which is preliminary data.</text>
</comment>
<evidence type="ECO:0000313" key="3">
    <source>
        <dbReference type="Proteomes" id="UP000238479"/>
    </source>
</evidence>
<dbReference type="Gramene" id="PRQ35517">
    <property type="protein sequence ID" value="PRQ35517"/>
    <property type="gene ID" value="RchiOBHm_Chr5g0080891"/>
</dbReference>